<comment type="caution">
    <text evidence="1">The sequence shown here is derived from an EMBL/GenBank/DDBJ whole genome shotgun (WGS) entry which is preliminary data.</text>
</comment>
<reference evidence="1 2" key="1">
    <citation type="submission" date="2018-10" db="EMBL/GenBank/DDBJ databases">
        <title>Fifty Aureobasidium pullulans genomes reveal a recombining polyextremotolerant generalist.</title>
        <authorList>
            <person name="Gostincar C."/>
            <person name="Turk M."/>
            <person name="Zajc J."/>
            <person name="Gunde-Cimerman N."/>
        </authorList>
    </citation>
    <scope>NUCLEOTIDE SEQUENCE [LARGE SCALE GENOMIC DNA]</scope>
    <source>
        <strain evidence="1 2">EXF-6604</strain>
    </source>
</reference>
<protein>
    <recommendedName>
        <fullName evidence="3">Transcriptional regulator</fullName>
    </recommendedName>
</protein>
<dbReference type="AlphaFoldDB" id="A0A4S9LBZ5"/>
<dbReference type="Pfam" id="PF04299">
    <property type="entry name" value="FMN_bind_2"/>
    <property type="match status" value="1"/>
</dbReference>
<evidence type="ECO:0000313" key="1">
    <source>
        <dbReference type="EMBL" id="THY26400.1"/>
    </source>
</evidence>
<evidence type="ECO:0000313" key="2">
    <source>
        <dbReference type="Proteomes" id="UP000306584"/>
    </source>
</evidence>
<dbReference type="PANTHER" id="PTHR35802:SF1">
    <property type="entry name" value="PROTEASE SYNTHASE AND SPORULATION PROTEIN PAI 2"/>
    <property type="match status" value="1"/>
</dbReference>
<organism evidence="1 2">
    <name type="scientific">Aureobasidium pullulans</name>
    <name type="common">Black yeast</name>
    <name type="synonym">Pullularia pullulans</name>
    <dbReference type="NCBI Taxonomy" id="5580"/>
    <lineage>
        <taxon>Eukaryota</taxon>
        <taxon>Fungi</taxon>
        <taxon>Dikarya</taxon>
        <taxon>Ascomycota</taxon>
        <taxon>Pezizomycotina</taxon>
        <taxon>Dothideomycetes</taxon>
        <taxon>Dothideomycetidae</taxon>
        <taxon>Dothideales</taxon>
        <taxon>Saccotheciaceae</taxon>
        <taxon>Aureobasidium</taxon>
    </lineage>
</organism>
<dbReference type="InterPro" id="IPR007396">
    <property type="entry name" value="TR_PAI2-type"/>
</dbReference>
<dbReference type="SUPFAM" id="SSF50475">
    <property type="entry name" value="FMN-binding split barrel"/>
    <property type="match status" value="1"/>
</dbReference>
<dbReference type="EMBL" id="QZBD01000147">
    <property type="protein sequence ID" value="THY26400.1"/>
    <property type="molecule type" value="Genomic_DNA"/>
</dbReference>
<dbReference type="Proteomes" id="UP000306584">
    <property type="component" value="Unassembled WGS sequence"/>
</dbReference>
<sequence>MQYDEVVHSSHLMTFPTKRGDLLASRNRFSSAPSFLIAKSKTSREHVQESTRQSEASYHMIGHVTGNRGYCGDHSGTLKYPLLIAGSTNLWRQVYAILTFGVPILTMYLRAIHAEPSIPALKAFIAANPLGLLTTALPSTDPSHHFIQTSHIPWVLDDPSPETDDLPILRGHIARQNPHAKVFIEHAAANPGNPFTFQQEVMVLFNSPHHSYVSPKLYVKTKPESGKVVPTWNYSAAQIYGTATVYTDSKADSTIAFLNKQIRDLSNKAETEISKHEKPWEVDDAPEKYIELLRKNIIGIEIKVQHLGGKHKMSQEMGKEDREGVAQGFEDMKTETGDYIAKTVREKGQLK</sequence>
<name>A0A4S9LBZ5_AURPU</name>
<proteinExistence type="predicted"/>
<accession>A0A4S9LBZ5</accession>
<dbReference type="Gene3D" id="2.30.110.10">
    <property type="entry name" value="Electron Transport, Fmn-binding Protein, Chain A"/>
    <property type="match status" value="1"/>
</dbReference>
<dbReference type="InterPro" id="IPR012349">
    <property type="entry name" value="Split_barrel_FMN-bd"/>
</dbReference>
<evidence type="ECO:0008006" key="3">
    <source>
        <dbReference type="Google" id="ProtNLM"/>
    </source>
</evidence>
<gene>
    <name evidence="1" type="ORF">D6D01_04472</name>
</gene>
<dbReference type="PANTHER" id="PTHR35802">
    <property type="entry name" value="PROTEASE SYNTHASE AND SPORULATION PROTEIN PAI 2"/>
    <property type="match status" value="1"/>
</dbReference>